<feature type="non-terminal residue" evidence="1">
    <location>
        <position position="86"/>
    </location>
</feature>
<sequence>MKQFAKILFLLPLIFLSTGASADLFDDIMNAAQESEDKRLLNAPNIAPKIIPEAKNQSMLGSYLVEQLTAEGDKRKRQSLNAIKRD</sequence>
<gene>
    <name evidence="1" type="ORF">METZ01_LOCUS287990</name>
</gene>
<dbReference type="AlphaFoldDB" id="A0A382LER2"/>
<dbReference type="EMBL" id="UINC01086557">
    <property type="protein sequence ID" value="SVC35136.1"/>
    <property type="molecule type" value="Genomic_DNA"/>
</dbReference>
<proteinExistence type="predicted"/>
<evidence type="ECO:0000313" key="1">
    <source>
        <dbReference type="EMBL" id="SVC35136.1"/>
    </source>
</evidence>
<reference evidence="1" key="1">
    <citation type="submission" date="2018-05" db="EMBL/GenBank/DDBJ databases">
        <authorList>
            <person name="Lanie J.A."/>
            <person name="Ng W.-L."/>
            <person name="Kazmierczak K.M."/>
            <person name="Andrzejewski T.M."/>
            <person name="Davidsen T.M."/>
            <person name="Wayne K.J."/>
            <person name="Tettelin H."/>
            <person name="Glass J.I."/>
            <person name="Rusch D."/>
            <person name="Podicherti R."/>
            <person name="Tsui H.-C.T."/>
            <person name="Winkler M.E."/>
        </authorList>
    </citation>
    <scope>NUCLEOTIDE SEQUENCE</scope>
</reference>
<organism evidence="1">
    <name type="scientific">marine metagenome</name>
    <dbReference type="NCBI Taxonomy" id="408172"/>
    <lineage>
        <taxon>unclassified sequences</taxon>
        <taxon>metagenomes</taxon>
        <taxon>ecological metagenomes</taxon>
    </lineage>
</organism>
<accession>A0A382LER2</accession>
<name>A0A382LER2_9ZZZZ</name>
<protein>
    <submittedName>
        <fullName evidence="1">Uncharacterized protein</fullName>
    </submittedName>
</protein>